<protein>
    <submittedName>
        <fullName evidence="1">Uncharacterized protein</fullName>
    </submittedName>
</protein>
<name>A0A4T0FH27_9BASI</name>
<reference evidence="1 2" key="1">
    <citation type="submission" date="2019-03" db="EMBL/GenBank/DDBJ databases">
        <title>Sequencing 23 genomes of Wallemia ichthyophaga.</title>
        <authorList>
            <person name="Gostincar C."/>
        </authorList>
    </citation>
    <scope>NUCLEOTIDE SEQUENCE [LARGE SCALE GENOMIC DNA]</scope>
    <source>
        <strain evidence="1 2">EXF-5753</strain>
    </source>
</reference>
<dbReference type="Proteomes" id="UP000310189">
    <property type="component" value="Unassembled WGS sequence"/>
</dbReference>
<gene>
    <name evidence="1" type="ORF">E3P99_03022</name>
</gene>
<proteinExistence type="predicted"/>
<dbReference type="OrthoDB" id="18193at2759"/>
<keyword evidence="2" id="KW-1185">Reference proteome</keyword>
<accession>A0A4T0FH27</accession>
<evidence type="ECO:0000313" key="2">
    <source>
        <dbReference type="Proteomes" id="UP000310189"/>
    </source>
</evidence>
<dbReference type="AlphaFoldDB" id="A0A4T0FH27"/>
<evidence type="ECO:0000313" key="1">
    <source>
        <dbReference type="EMBL" id="TIA87707.1"/>
    </source>
</evidence>
<dbReference type="EMBL" id="SPNW01000049">
    <property type="protein sequence ID" value="TIA87707.1"/>
    <property type="molecule type" value="Genomic_DNA"/>
</dbReference>
<comment type="caution">
    <text evidence="1">The sequence shown here is derived from an EMBL/GenBank/DDBJ whole genome shotgun (WGS) entry which is preliminary data.</text>
</comment>
<organism evidence="1 2">
    <name type="scientific">Wallemia hederae</name>
    <dbReference type="NCBI Taxonomy" id="1540922"/>
    <lineage>
        <taxon>Eukaryota</taxon>
        <taxon>Fungi</taxon>
        <taxon>Dikarya</taxon>
        <taxon>Basidiomycota</taxon>
        <taxon>Wallemiomycotina</taxon>
        <taxon>Wallemiomycetes</taxon>
        <taxon>Wallemiales</taxon>
        <taxon>Wallemiaceae</taxon>
        <taxon>Wallemia</taxon>
    </lineage>
</organism>
<sequence>MTPLPAPRRKCVDRLIDVIGRRDTAHILQASLDCRLHVIIVLLILQQIGAISVDCWPCWLMTTFSETELDRFEEISESQKPSRPANDLLIKAMEITSSSARKPISISQATHHLFHLYYHQRSARSRSDKSSSRDACMSVAYQPQQRASRLSKPRLSNIDSAAIAGATTLLLLGSRVRNVGALRERDYTFPLRPSFHQFGRQHPEHANPAERDKDVLKLRTVSFLHVRVNTLGTYAQESVPRALSAMKNVQQKLSTASSTPDELIDDKVIEKGISSPHIFALSPKTLKASQQVLAGTRRTFSKQGAQQQVADADKDKGETLGKLDSNAQGVCFISAQLVHAHFSVAAAI</sequence>